<organism evidence="1">
    <name type="scientific">Arundo donax</name>
    <name type="common">Giant reed</name>
    <name type="synonym">Donax arundinaceus</name>
    <dbReference type="NCBI Taxonomy" id="35708"/>
    <lineage>
        <taxon>Eukaryota</taxon>
        <taxon>Viridiplantae</taxon>
        <taxon>Streptophyta</taxon>
        <taxon>Embryophyta</taxon>
        <taxon>Tracheophyta</taxon>
        <taxon>Spermatophyta</taxon>
        <taxon>Magnoliopsida</taxon>
        <taxon>Liliopsida</taxon>
        <taxon>Poales</taxon>
        <taxon>Poaceae</taxon>
        <taxon>PACMAD clade</taxon>
        <taxon>Arundinoideae</taxon>
        <taxon>Arundineae</taxon>
        <taxon>Arundo</taxon>
    </lineage>
</organism>
<dbReference type="AlphaFoldDB" id="A0A0A9A0F7"/>
<name>A0A0A9A0F7_ARUDO</name>
<reference evidence="1" key="2">
    <citation type="journal article" date="2015" name="Data Brief">
        <title>Shoot transcriptome of the giant reed, Arundo donax.</title>
        <authorList>
            <person name="Barrero R.A."/>
            <person name="Guerrero F.D."/>
            <person name="Moolhuijzen P."/>
            <person name="Goolsby J.A."/>
            <person name="Tidwell J."/>
            <person name="Bellgard S.E."/>
            <person name="Bellgard M.I."/>
        </authorList>
    </citation>
    <scope>NUCLEOTIDE SEQUENCE</scope>
    <source>
        <tissue evidence="1">Shoot tissue taken approximately 20 cm above the soil surface</tissue>
    </source>
</reference>
<proteinExistence type="predicted"/>
<reference evidence="1" key="1">
    <citation type="submission" date="2014-09" db="EMBL/GenBank/DDBJ databases">
        <authorList>
            <person name="Magalhaes I.L.F."/>
            <person name="Oliveira U."/>
            <person name="Santos F.R."/>
            <person name="Vidigal T.H.D.A."/>
            <person name="Brescovit A.D."/>
            <person name="Santos A.J."/>
        </authorList>
    </citation>
    <scope>NUCLEOTIDE SEQUENCE</scope>
    <source>
        <tissue evidence="1">Shoot tissue taken approximately 20 cm above the soil surface</tissue>
    </source>
</reference>
<accession>A0A0A9A0F7</accession>
<dbReference type="EMBL" id="GBRH01254437">
    <property type="protein sequence ID" value="JAD43458.1"/>
    <property type="molecule type" value="Transcribed_RNA"/>
</dbReference>
<evidence type="ECO:0000313" key="1">
    <source>
        <dbReference type="EMBL" id="JAD43458.1"/>
    </source>
</evidence>
<sequence length="39" mass="4378">MTLNAGLTKEDFPLLSCTLNPNIFYAIFLVCERTTIINS</sequence>
<protein>
    <submittedName>
        <fullName evidence="1">Uncharacterized protein</fullName>
    </submittedName>
</protein>